<proteinExistence type="predicted"/>
<keyword evidence="2" id="KW-1185">Reference proteome</keyword>
<reference evidence="2" key="1">
    <citation type="journal article" date="2013" name="Nat. Genet.">
        <title>The Capsella rubella genome and the genomic consequences of rapid mating system evolution.</title>
        <authorList>
            <person name="Slotte T."/>
            <person name="Hazzouri K.M."/>
            <person name="Agren J.A."/>
            <person name="Koenig D."/>
            <person name="Maumus F."/>
            <person name="Guo Y.L."/>
            <person name="Steige K."/>
            <person name="Platts A.E."/>
            <person name="Escobar J.S."/>
            <person name="Newman L.K."/>
            <person name="Wang W."/>
            <person name="Mandakova T."/>
            <person name="Vello E."/>
            <person name="Smith L.M."/>
            <person name="Henz S.R."/>
            <person name="Steffen J."/>
            <person name="Takuno S."/>
            <person name="Brandvain Y."/>
            <person name="Coop G."/>
            <person name="Andolfatto P."/>
            <person name="Hu T.T."/>
            <person name="Blanchette M."/>
            <person name="Clark R.M."/>
            <person name="Quesneville H."/>
            <person name="Nordborg M."/>
            <person name="Gaut B.S."/>
            <person name="Lysak M.A."/>
            <person name="Jenkins J."/>
            <person name="Grimwood J."/>
            <person name="Chapman J."/>
            <person name="Prochnik S."/>
            <person name="Shu S."/>
            <person name="Rokhsar D."/>
            <person name="Schmutz J."/>
            <person name="Weigel D."/>
            <person name="Wright S.I."/>
        </authorList>
    </citation>
    <scope>NUCLEOTIDE SEQUENCE [LARGE SCALE GENOMIC DNA]</scope>
    <source>
        <strain evidence="2">cv. Monte Gargano</strain>
    </source>
</reference>
<accession>R0GLT0</accession>
<gene>
    <name evidence="1" type="ORF">CARUB_v100039381mg</name>
</gene>
<dbReference type="EMBL" id="KB870845">
    <property type="protein sequence ID" value="EOA12148.1"/>
    <property type="molecule type" value="Genomic_DNA"/>
</dbReference>
<dbReference type="STRING" id="81985.R0GLT0"/>
<feature type="non-terminal residue" evidence="1">
    <location>
        <position position="1"/>
    </location>
</feature>
<sequence length="38" mass="4118">LLSTESEVDDAALISIDSKGIDVRVRQGAQLMKLQFGI</sequence>
<dbReference type="Proteomes" id="UP000029121">
    <property type="component" value="Unassembled WGS sequence"/>
</dbReference>
<organism evidence="1 2">
    <name type="scientific">Capsella rubella</name>
    <dbReference type="NCBI Taxonomy" id="81985"/>
    <lineage>
        <taxon>Eukaryota</taxon>
        <taxon>Viridiplantae</taxon>
        <taxon>Streptophyta</taxon>
        <taxon>Embryophyta</taxon>
        <taxon>Tracheophyta</taxon>
        <taxon>Spermatophyta</taxon>
        <taxon>Magnoliopsida</taxon>
        <taxon>eudicotyledons</taxon>
        <taxon>Gunneridae</taxon>
        <taxon>Pentapetalae</taxon>
        <taxon>rosids</taxon>
        <taxon>malvids</taxon>
        <taxon>Brassicales</taxon>
        <taxon>Brassicaceae</taxon>
        <taxon>Camelineae</taxon>
        <taxon>Capsella</taxon>
    </lineage>
</organism>
<protein>
    <submittedName>
        <fullName evidence="1">Uncharacterized protein</fullName>
    </submittedName>
</protein>
<evidence type="ECO:0000313" key="1">
    <source>
        <dbReference type="EMBL" id="EOA12148.1"/>
    </source>
</evidence>
<evidence type="ECO:0000313" key="2">
    <source>
        <dbReference type="Proteomes" id="UP000029121"/>
    </source>
</evidence>
<dbReference type="AlphaFoldDB" id="R0GLT0"/>
<name>R0GLT0_9BRAS</name>